<accession>A0ABW3RJ41</accession>
<evidence type="ECO:0000259" key="3">
    <source>
        <dbReference type="Pfam" id="PF16344"/>
    </source>
</evidence>
<organism evidence="4 5">
    <name type="scientific">Sphingobacterium daejeonense</name>
    <dbReference type="NCBI Taxonomy" id="371142"/>
    <lineage>
        <taxon>Bacteria</taxon>
        <taxon>Pseudomonadati</taxon>
        <taxon>Bacteroidota</taxon>
        <taxon>Sphingobacteriia</taxon>
        <taxon>Sphingobacteriales</taxon>
        <taxon>Sphingobacteriaceae</taxon>
        <taxon>Sphingobacterium</taxon>
    </lineage>
</organism>
<evidence type="ECO:0000313" key="5">
    <source>
        <dbReference type="Proteomes" id="UP001597205"/>
    </source>
</evidence>
<reference evidence="5" key="1">
    <citation type="journal article" date="2019" name="Int. J. Syst. Evol. Microbiol.">
        <title>The Global Catalogue of Microorganisms (GCM) 10K type strain sequencing project: providing services to taxonomists for standard genome sequencing and annotation.</title>
        <authorList>
            <consortium name="The Broad Institute Genomics Platform"/>
            <consortium name="The Broad Institute Genome Sequencing Center for Infectious Disease"/>
            <person name="Wu L."/>
            <person name="Ma J."/>
        </authorList>
    </citation>
    <scope>NUCLEOTIDE SEQUENCE [LARGE SCALE GENOMIC DNA]</scope>
    <source>
        <strain evidence="5">CCUG 52468</strain>
    </source>
</reference>
<feature type="domain" description="FecR protein" evidence="2">
    <location>
        <begin position="114"/>
        <end position="209"/>
    </location>
</feature>
<evidence type="ECO:0000259" key="2">
    <source>
        <dbReference type="Pfam" id="PF04773"/>
    </source>
</evidence>
<keyword evidence="5" id="KW-1185">Reference proteome</keyword>
<evidence type="ECO:0000313" key="4">
    <source>
        <dbReference type="EMBL" id="MFD1164851.1"/>
    </source>
</evidence>
<dbReference type="Proteomes" id="UP001597205">
    <property type="component" value="Unassembled WGS sequence"/>
</dbReference>
<keyword evidence="1" id="KW-0472">Membrane</keyword>
<keyword evidence="1" id="KW-0812">Transmembrane</keyword>
<feature type="domain" description="Protein FecR C-terminal" evidence="3">
    <location>
        <begin position="253"/>
        <end position="317"/>
    </location>
</feature>
<name>A0ABW3RJ41_9SPHI</name>
<proteinExistence type="predicted"/>
<comment type="caution">
    <text evidence="4">The sequence shown here is derived from an EMBL/GenBank/DDBJ whole genome shotgun (WGS) entry which is preliminary data.</text>
</comment>
<dbReference type="RefSeq" id="WP_380894862.1">
    <property type="nucleotide sequence ID" value="NZ_JBHTKY010000004.1"/>
</dbReference>
<dbReference type="Gene3D" id="2.60.120.1440">
    <property type="match status" value="1"/>
</dbReference>
<sequence length="322" mass="36927">MKRKVLHILLRQYLKNEVTQRESELIESWYHSFENKDDPPLDSDSKARILESLNKNIDNKPTAVSVSKISTPKYIIFKVAACIIFLLGFYIFIQHAQYSPNTPKTIKNEIRTFSSKIGERVRIDLPDGSILTLNPNSKIKVDIAGFHNGKRHIDHIRGDVFFEVKSDSNSIFTVNAGELNTKVLGTSFMISSYPELNQQKVSVRSGLVEVKLGHKLLSKISRSAELIVNRSSQEFKLGNLDIIQFNKRDYGQLLLKQVTFQELAIQINNYFGIQLTTKSKKILSQKYTVPIDKNKPIQDLLKAIAELHKNQYRKEGELLIFY</sequence>
<keyword evidence="1" id="KW-1133">Transmembrane helix</keyword>
<dbReference type="Pfam" id="PF16344">
    <property type="entry name" value="FecR_C"/>
    <property type="match status" value="1"/>
</dbReference>
<dbReference type="InterPro" id="IPR032508">
    <property type="entry name" value="FecR_C"/>
</dbReference>
<dbReference type="Gene3D" id="3.55.50.30">
    <property type="match status" value="1"/>
</dbReference>
<gene>
    <name evidence="4" type="ORF">ACFQ2C_04435</name>
</gene>
<protein>
    <submittedName>
        <fullName evidence="4">FecR family protein</fullName>
    </submittedName>
</protein>
<dbReference type="PIRSF" id="PIRSF018266">
    <property type="entry name" value="FecR"/>
    <property type="match status" value="1"/>
</dbReference>
<dbReference type="InterPro" id="IPR006860">
    <property type="entry name" value="FecR"/>
</dbReference>
<dbReference type="Pfam" id="PF04773">
    <property type="entry name" value="FecR"/>
    <property type="match status" value="1"/>
</dbReference>
<dbReference type="PANTHER" id="PTHR30273">
    <property type="entry name" value="PERIPLASMIC SIGNAL SENSOR AND SIGMA FACTOR ACTIVATOR FECR-RELATED"/>
    <property type="match status" value="1"/>
</dbReference>
<feature type="transmembrane region" description="Helical" evidence="1">
    <location>
        <begin position="75"/>
        <end position="93"/>
    </location>
</feature>
<dbReference type="InterPro" id="IPR012373">
    <property type="entry name" value="Ferrdict_sens_TM"/>
</dbReference>
<dbReference type="PANTHER" id="PTHR30273:SF2">
    <property type="entry name" value="PROTEIN FECR"/>
    <property type="match status" value="1"/>
</dbReference>
<evidence type="ECO:0000256" key="1">
    <source>
        <dbReference type="SAM" id="Phobius"/>
    </source>
</evidence>
<dbReference type="EMBL" id="JBHTKY010000004">
    <property type="protein sequence ID" value="MFD1164851.1"/>
    <property type="molecule type" value="Genomic_DNA"/>
</dbReference>